<proteinExistence type="predicted"/>
<reference evidence="4 5" key="1">
    <citation type="submission" date="2017-08" db="EMBL/GenBank/DDBJ databases">
        <title>Acidophilic green algal genome provides insights into adaptation to an acidic environment.</title>
        <authorList>
            <person name="Hirooka S."/>
            <person name="Hirose Y."/>
            <person name="Kanesaki Y."/>
            <person name="Higuchi S."/>
            <person name="Fujiwara T."/>
            <person name="Onuma R."/>
            <person name="Era A."/>
            <person name="Ohbayashi R."/>
            <person name="Uzuka A."/>
            <person name="Nozaki H."/>
            <person name="Yoshikawa H."/>
            <person name="Miyagishima S.Y."/>
        </authorList>
    </citation>
    <scope>NUCLEOTIDE SEQUENCE [LARGE SCALE GENOMIC DNA]</scope>
    <source>
        <strain evidence="4 5">NIES-2499</strain>
    </source>
</reference>
<dbReference type="InterPro" id="IPR028784">
    <property type="entry name" value="BBS1"/>
</dbReference>
<dbReference type="AlphaFoldDB" id="A0A250WS12"/>
<dbReference type="GO" id="GO:1905515">
    <property type="term" value="P:non-motile cilium assembly"/>
    <property type="evidence" value="ECO:0007669"/>
    <property type="project" value="InterPro"/>
</dbReference>
<keyword evidence="5" id="KW-1185">Reference proteome</keyword>
<dbReference type="PANTHER" id="PTHR20870:SF0">
    <property type="entry name" value="BARDET-BIEDL SYNDROME 1 PROTEIN"/>
    <property type="match status" value="1"/>
</dbReference>
<comment type="caution">
    <text evidence="4">The sequence shown here is derived from an EMBL/GenBank/DDBJ whole genome shotgun (WGS) entry which is preliminary data.</text>
</comment>
<dbReference type="EMBL" id="BEGY01000003">
    <property type="protein sequence ID" value="GAX73330.1"/>
    <property type="molecule type" value="Genomic_DNA"/>
</dbReference>
<evidence type="ECO:0000313" key="4">
    <source>
        <dbReference type="EMBL" id="GAX73330.1"/>
    </source>
</evidence>
<evidence type="ECO:0000259" key="2">
    <source>
        <dbReference type="Pfam" id="PF14779"/>
    </source>
</evidence>
<evidence type="ECO:0000313" key="5">
    <source>
        <dbReference type="Proteomes" id="UP000232323"/>
    </source>
</evidence>
<protein>
    <submittedName>
        <fullName evidence="4">Uncharacterized protein</fullName>
    </submittedName>
</protein>
<dbReference type="InterPro" id="IPR036322">
    <property type="entry name" value="WD40_repeat_dom_sf"/>
</dbReference>
<feature type="domain" description="Bardet-Biedl syndrome 1 N-terminal" evidence="2">
    <location>
        <begin position="114"/>
        <end position="362"/>
    </location>
</feature>
<dbReference type="Pfam" id="PF14779">
    <property type="entry name" value="BBS1"/>
    <property type="match status" value="1"/>
</dbReference>
<dbReference type="Proteomes" id="UP000232323">
    <property type="component" value="Unassembled WGS sequence"/>
</dbReference>
<dbReference type="OrthoDB" id="10259809at2759"/>
<feature type="compositionally biased region" description="Polar residues" evidence="1">
    <location>
        <begin position="19"/>
        <end position="32"/>
    </location>
</feature>
<accession>A0A250WS12</accession>
<evidence type="ECO:0000256" key="1">
    <source>
        <dbReference type="SAM" id="MobiDB-lite"/>
    </source>
</evidence>
<sequence>MKKGERALDERISHAVFTQRQESHSLKGNLSTAGGHVMTDPNSDLQARGLWEHTESIRRMAGLPEELNSPTDISKLQYNESIKRIVGSSLIATTTSSSMIDRGSSVNTRSKPLWLDAWNDPVAGISAYTSCICTCDLLGDGDFRLVVADQDRKLKVWKGTQKAADHALLDAPVAIASFVSELTAPRLPSLAVASGAHIYIYRNLRPYYKFTLPPEDVNTEEQDLWHKAMAREMVVGDVVAELTNLQDTGVLLTSRSLQLMNIGDADKKVEYIEHWQGQPLVATTFITCMDTIKMVVDEPDAVSCLVVGTESGRILVMNPQGTGVVKNIWLGVTPAFMAIHGEYEVAYKISVAARDGKMYIIRNGDVSQSIIQLESPAVGLSRMNLDVMVGCMNNTVHCYRPEGPKSYSIYLPDRIISMQRLEVKNARMSKCLLVALGNGEVRIYFGKHLSWTHSVPSPVTGLWFGRYGREDNTLIIVTKNGALEIKILPRTANLESSGGPAGPPPEQEIPLQIPKKTRLYVEQTQREREQAADMHRTFQRDLAKLRLTTARSYVKVLTDGQGAAAFTSSANLSLQLAVQGLGPRFKLIMTVRNDGASHVRDVPVLLLYNEGLYNVARRQFTVPVLVPTISYSMEIGVDCLNPDLGSDTISVLLMSKHSSLPILQAQLKMPLSEPEEAF</sequence>
<dbReference type="GO" id="GO:0005119">
    <property type="term" value="F:smoothened binding"/>
    <property type="evidence" value="ECO:0007669"/>
    <property type="project" value="TreeGrafter"/>
</dbReference>
<dbReference type="STRING" id="1157962.A0A250WS12"/>
<dbReference type="GO" id="GO:0005815">
    <property type="term" value="C:microtubule organizing center"/>
    <property type="evidence" value="ECO:0007669"/>
    <property type="project" value="TreeGrafter"/>
</dbReference>
<name>A0A250WS12_9CHLO</name>
<dbReference type="GO" id="GO:0005113">
    <property type="term" value="F:patched binding"/>
    <property type="evidence" value="ECO:0007669"/>
    <property type="project" value="TreeGrafter"/>
</dbReference>
<dbReference type="GO" id="GO:0034464">
    <property type="term" value="C:BBSome"/>
    <property type="evidence" value="ECO:0007669"/>
    <property type="project" value="InterPro"/>
</dbReference>
<evidence type="ECO:0000259" key="3">
    <source>
        <dbReference type="Pfam" id="PF23304"/>
    </source>
</evidence>
<dbReference type="SUPFAM" id="SSF50978">
    <property type="entry name" value="WD40 repeat-like"/>
    <property type="match status" value="1"/>
</dbReference>
<gene>
    <name evidence="4" type="ORF">CEUSTIGMA_g784.t1</name>
</gene>
<dbReference type="GO" id="GO:0061512">
    <property type="term" value="P:protein localization to cilium"/>
    <property type="evidence" value="ECO:0007669"/>
    <property type="project" value="TreeGrafter"/>
</dbReference>
<feature type="region of interest" description="Disordered" evidence="1">
    <location>
        <begin position="19"/>
        <end position="42"/>
    </location>
</feature>
<dbReference type="GO" id="GO:0005930">
    <property type="term" value="C:axoneme"/>
    <property type="evidence" value="ECO:0007669"/>
    <property type="project" value="TreeGrafter"/>
</dbReference>
<dbReference type="InterPro" id="IPR032728">
    <property type="entry name" value="BBS1_N"/>
</dbReference>
<dbReference type="InterPro" id="IPR056419">
    <property type="entry name" value="GAE_BBS1"/>
</dbReference>
<dbReference type="PANTHER" id="PTHR20870">
    <property type="entry name" value="BARDET-BIEDL SYNDROME 1 PROTEIN"/>
    <property type="match status" value="1"/>
</dbReference>
<dbReference type="Pfam" id="PF23304">
    <property type="entry name" value="GAE_BBS1"/>
    <property type="match status" value="1"/>
</dbReference>
<organism evidence="4 5">
    <name type="scientific">Chlamydomonas eustigma</name>
    <dbReference type="NCBI Taxonomy" id="1157962"/>
    <lineage>
        <taxon>Eukaryota</taxon>
        <taxon>Viridiplantae</taxon>
        <taxon>Chlorophyta</taxon>
        <taxon>core chlorophytes</taxon>
        <taxon>Chlorophyceae</taxon>
        <taxon>CS clade</taxon>
        <taxon>Chlamydomonadales</taxon>
        <taxon>Chlamydomonadaceae</taxon>
        <taxon>Chlamydomonas</taxon>
    </lineage>
</organism>
<feature type="domain" description="Bardet-Biedl syndrome 1 protein GAE" evidence="3">
    <location>
        <begin position="573"/>
        <end position="673"/>
    </location>
</feature>